<evidence type="ECO:0000256" key="4">
    <source>
        <dbReference type="ARBA" id="ARBA00022679"/>
    </source>
</evidence>
<evidence type="ECO:0000259" key="11">
    <source>
        <dbReference type="PROSITE" id="PS50109"/>
    </source>
</evidence>
<dbReference type="RefSeq" id="WP_188461197.1">
    <property type="nucleotide sequence ID" value="NZ_BAABHU010000003.1"/>
</dbReference>
<proteinExistence type="predicted"/>
<evidence type="ECO:0000256" key="9">
    <source>
        <dbReference type="PROSITE-ProRule" id="PRU00169"/>
    </source>
</evidence>
<dbReference type="Pfam" id="PF02518">
    <property type="entry name" value="HATPase_c"/>
    <property type="match status" value="1"/>
</dbReference>
<evidence type="ECO:0000256" key="2">
    <source>
        <dbReference type="ARBA" id="ARBA00012438"/>
    </source>
</evidence>
<feature type="modified residue" description="4-aspartylphosphate" evidence="9">
    <location>
        <position position="55"/>
    </location>
</feature>
<dbReference type="InterPro" id="IPR011006">
    <property type="entry name" value="CheY-like_superfamily"/>
</dbReference>
<dbReference type="SUPFAM" id="SSF52172">
    <property type="entry name" value="CheY-like"/>
    <property type="match status" value="1"/>
</dbReference>
<keyword evidence="3 9" id="KW-0597">Phosphoprotein</keyword>
<comment type="catalytic activity">
    <reaction evidence="1">
        <text>ATP + protein L-histidine = ADP + protein N-phospho-L-histidine.</text>
        <dbReference type="EC" id="2.7.13.3"/>
    </reaction>
</comment>
<comment type="caution">
    <text evidence="13">The sequence shown here is derived from an EMBL/GenBank/DDBJ whole genome shotgun (WGS) entry which is preliminary data.</text>
</comment>
<dbReference type="SMART" id="SM00387">
    <property type="entry name" value="HATPase_c"/>
    <property type="match status" value="1"/>
</dbReference>
<evidence type="ECO:0000256" key="10">
    <source>
        <dbReference type="SAM" id="Coils"/>
    </source>
</evidence>
<dbReference type="InterPro" id="IPR036890">
    <property type="entry name" value="HATPase_C_sf"/>
</dbReference>
<name>A0ABQ1LRU6_9BACT</name>
<dbReference type="PANTHER" id="PTHR24421">
    <property type="entry name" value="NITRATE/NITRITE SENSOR PROTEIN NARX-RELATED"/>
    <property type="match status" value="1"/>
</dbReference>
<dbReference type="PANTHER" id="PTHR24421:SF10">
    <property type="entry name" value="NITRATE_NITRITE SENSOR PROTEIN NARQ"/>
    <property type="match status" value="1"/>
</dbReference>
<evidence type="ECO:0000256" key="8">
    <source>
        <dbReference type="ARBA" id="ARBA00023012"/>
    </source>
</evidence>
<dbReference type="Proteomes" id="UP000636010">
    <property type="component" value="Unassembled WGS sequence"/>
</dbReference>
<feature type="coiled-coil region" evidence="10">
    <location>
        <begin position="256"/>
        <end position="283"/>
    </location>
</feature>
<evidence type="ECO:0000256" key="6">
    <source>
        <dbReference type="ARBA" id="ARBA00022777"/>
    </source>
</evidence>
<sequence length="471" mass="54032">MPSNKILIVEDDPIIGIHLKSVLEKANYEVAPILSSGAEAIEYVKENTPGIILMDVMLEGMYDGIETSIEVNKIKNIPVIYLTATNDKSTIHRAKITFPYSFITKPFSETELLANVELTLFKHKYEVSRQQSEELLSSILSKIKSAVLVLDQQYKIKYLNRFLGNLLNIPTDVLTGFVFGEDIKLSSLTDETISFQSLIKTDTEELASQKIIYINYGGRQYPVNNIYITKANFFKTEEEQYLIMFSDARERLSKMKASKIKRQQKLNAQLEGVENERARVSRELHDGLGQMLNVIKMKARNLNDNEANFTSMLSLIDQTIEETRKISNDLMPSKLRHFDLQSCLNSLCEDFEGTGIQIDFNSNLQQRELDDYKIHIYRIVQEAFNNSLKHSQAKKISLQIYKEEEKVRISIEDDGIGFDFVKLKKNLEKESHGLINITDRVSAMRGEIEFHSDKNFGTSIIIHLNELKNYA</sequence>
<dbReference type="Pfam" id="PF07730">
    <property type="entry name" value="HisKA_3"/>
    <property type="match status" value="1"/>
</dbReference>
<dbReference type="Gene3D" id="3.30.565.10">
    <property type="entry name" value="Histidine kinase-like ATPase, C-terminal domain"/>
    <property type="match status" value="1"/>
</dbReference>
<keyword evidence="5" id="KW-0547">Nucleotide-binding</keyword>
<evidence type="ECO:0000256" key="3">
    <source>
        <dbReference type="ARBA" id="ARBA00022553"/>
    </source>
</evidence>
<dbReference type="InterPro" id="IPR005467">
    <property type="entry name" value="His_kinase_dom"/>
</dbReference>
<gene>
    <name evidence="13" type="ORF">GCM10011506_11630</name>
</gene>
<keyword evidence="8" id="KW-0902">Two-component regulatory system</keyword>
<evidence type="ECO:0000256" key="7">
    <source>
        <dbReference type="ARBA" id="ARBA00022840"/>
    </source>
</evidence>
<dbReference type="SUPFAM" id="SSF55874">
    <property type="entry name" value="ATPase domain of HSP90 chaperone/DNA topoisomerase II/histidine kinase"/>
    <property type="match status" value="1"/>
</dbReference>
<keyword evidence="14" id="KW-1185">Reference proteome</keyword>
<keyword evidence="6" id="KW-0418">Kinase</keyword>
<feature type="domain" description="Response regulatory" evidence="12">
    <location>
        <begin position="5"/>
        <end position="120"/>
    </location>
</feature>
<organism evidence="13 14">
    <name type="scientific">Marivirga lumbricoides</name>
    <dbReference type="NCBI Taxonomy" id="1046115"/>
    <lineage>
        <taxon>Bacteria</taxon>
        <taxon>Pseudomonadati</taxon>
        <taxon>Bacteroidota</taxon>
        <taxon>Cytophagia</taxon>
        <taxon>Cytophagales</taxon>
        <taxon>Marivirgaceae</taxon>
        <taxon>Marivirga</taxon>
    </lineage>
</organism>
<dbReference type="EMBL" id="BMEC01000003">
    <property type="protein sequence ID" value="GGC27932.1"/>
    <property type="molecule type" value="Genomic_DNA"/>
</dbReference>
<accession>A0ABQ1LRU6</accession>
<evidence type="ECO:0000256" key="1">
    <source>
        <dbReference type="ARBA" id="ARBA00000085"/>
    </source>
</evidence>
<dbReference type="PROSITE" id="PS50110">
    <property type="entry name" value="RESPONSE_REGULATORY"/>
    <property type="match status" value="1"/>
</dbReference>
<dbReference type="CDD" id="cd17534">
    <property type="entry name" value="REC_DC-like"/>
    <property type="match status" value="1"/>
</dbReference>
<evidence type="ECO:0000259" key="12">
    <source>
        <dbReference type="PROSITE" id="PS50110"/>
    </source>
</evidence>
<dbReference type="EC" id="2.7.13.3" evidence="2"/>
<feature type="domain" description="Histidine kinase" evidence="11">
    <location>
        <begin position="279"/>
        <end position="468"/>
    </location>
</feature>
<keyword evidence="4" id="KW-0808">Transferase</keyword>
<dbReference type="InterPro" id="IPR001789">
    <property type="entry name" value="Sig_transdc_resp-reg_receiver"/>
</dbReference>
<dbReference type="InterPro" id="IPR011712">
    <property type="entry name" value="Sig_transdc_His_kin_sub3_dim/P"/>
</dbReference>
<dbReference type="CDD" id="cd16917">
    <property type="entry name" value="HATPase_UhpB-NarQ-NarX-like"/>
    <property type="match status" value="1"/>
</dbReference>
<dbReference type="InterPro" id="IPR003594">
    <property type="entry name" value="HATPase_dom"/>
</dbReference>
<protein>
    <recommendedName>
        <fullName evidence="2">histidine kinase</fullName>
        <ecNumber evidence="2">2.7.13.3</ecNumber>
    </recommendedName>
</protein>
<dbReference type="InterPro" id="IPR050482">
    <property type="entry name" value="Sensor_HK_TwoCompSys"/>
</dbReference>
<dbReference type="SMART" id="SM00448">
    <property type="entry name" value="REC"/>
    <property type="match status" value="1"/>
</dbReference>
<dbReference type="PROSITE" id="PS50109">
    <property type="entry name" value="HIS_KIN"/>
    <property type="match status" value="1"/>
</dbReference>
<keyword evidence="7" id="KW-0067">ATP-binding</keyword>
<evidence type="ECO:0000256" key="5">
    <source>
        <dbReference type="ARBA" id="ARBA00022741"/>
    </source>
</evidence>
<dbReference type="Gene3D" id="1.20.5.1930">
    <property type="match status" value="1"/>
</dbReference>
<dbReference type="Gene3D" id="3.40.50.2300">
    <property type="match status" value="1"/>
</dbReference>
<dbReference type="Pfam" id="PF00072">
    <property type="entry name" value="Response_reg"/>
    <property type="match status" value="1"/>
</dbReference>
<dbReference type="Gene3D" id="3.30.450.20">
    <property type="entry name" value="PAS domain"/>
    <property type="match status" value="1"/>
</dbReference>
<evidence type="ECO:0000313" key="14">
    <source>
        <dbReference type="Proteomes" id="UP000636010"/>
    </source>
</evidence>
<keyword evidence="10" id="KW-0175">Coiled coil</keyword>
<reference evidence="14" key="1">
    <citation type="journal article" date="2019" name="Int. J. Syst. Evol. Microbiol.">
        <title>The Global Catalogue of Microorganisms (GCM) 10K type strain sequencing project: providing services to taxonomists for standard genome sequencing and annotation.</title>
        <authorList>
            <consortium name="The Broad Institute Genomics Platform"/>
            <consortium name="The Broad Institute Genome Sequencing Center for Infectious Disease"/>
            <person name="Wu L."/>
            <person name="Ma J."/>
        </authorList>
    </citation>
    <scope>NUCLEOTIDE SEQUENCE [LARGE SCALE GENOMIC DNA]</scope>
    <source>
        <strain evidence="14">CGMCC 1.10832</strain>
    </source>
</reference>
<evidence type="ECO:0000313" key="13">
    <source>
        <dbReference type="EMBL" id="GGC27932.1"/>
    </source>
</evidence>